<feature type="compositionally biased region" description="Polar residues" evidence="1">
    <location>
        <begin position="232"/>
        <end position="245"/>
    </location>
</feature>
<evidence type="ECO:0000313" key="3">
    <source>
        <dbReference type="Proteomes" id="UP001150925"/>
    </source>
</evidence>
<protein>
    <submittedName>
        <fullName evidence="2">Uncharacterized protein</fullName>
    </submittedName>
</protein>
<dbReference type="AlphaFoldDB" id="A0A9W8E4D4"/>
<comment type="caution">
    <text evidence="2">The sequence shown here is derived from an EMBL/GenBank/DDBJ whole genome shotgun (WGS) entry which is preliminary data.</text>
</comment>
<feature type="region of interest" description="Disordered" evidence="1">
    <location>
        <begin position="59"/>
        <end position="327"/>
    </location>
</feature>
<gene>
    <name evidence="2" type="ORF">IWQ62_005793</name>
</gene>
<dbReference type="Proteomes" id="UP001150925">
    <property type="component" value="Unassembled WGS sequence"/>
</dbReference>
<proteinExistence type="predicted"/>
<sequence>DSENPTSGLIRALFGDNFQPPEIVEEASMPENTNVSPSGAASQAHLRAKSRELFNLITGAQPLPSDPQSCHDGVPAPAPPTPGTTLPSSSTSGAVMSSDPVANLSSLFSKLQSSGTQQSPKNAKSSTTPSRSPSREQANNSSATNHDVFGNHQETLANSTKPKPSPSGARSSRRAQSDMRRSKSQSNLNQGPSAITTGNSTRASAKQSGEGPQRDKKPVHSASASKAHHRTPNGSTGYGKSNTPRSKLHSAKQANSQSRKSSVTPQSNQTNKSNKVFSPTQILTNPNRRGTPESKSAAKTTPGHSLGKGQPRQLAIERKAVSPQATSPLVTPIAILQREN</sequence>
<feature type="compositionally biased region" description="Polar residues" evidence="1">
    <location>
        <begin position="184"/>
        <end position="207"/>
    </location>
</feature>
<reference evidence="2" key="1">
    <citation type="submission" date="2022-07" db="EMBL/GenBank/DDBJ databases">
        <title>Phylogenomic reconstructions and comparative analyses of Kickxellomycotina fungi.</title>
        <authorList>
            <person name="Reynolds N.K."/>
            <person name="Stajich J.E."/>
            <person name="Barry K."/>
            <person name="Grigoriev I.V."/>
            <person name="Crous P."/>
            <person name="Smith M.E."/>
        </authorList>
    </citation>
    <scope>NUCLEOTIDE SEQUENCE</scope>
    <source>
        <strain evidence="2">RSA 1196</strain>
    </source>
</reference>
<organism evidence="2 3">
    <name type="scientific">Dispira parvispora</name>
    <dbReference type="NCBI Taxonomy" id="1520584"/>
    <lineage>
        <taxon>Eukaryota</taxon>
        <taxon>Fungi</taxon>
        <taxon>Fungi incertae sedis</taxon>
        <taxon>Zoopagomycota</taxon>
        <taxon>Kickxellomycotina</taxon>
        <taxon>Dimargaritomycetes</taxon>
        <taxon>Dimargaritales</taxon>
        <taxon>Dimargaritaceae</taxon>
        <taxon>Dispira</taxon>
    </lineage>
</organism>
<feature type="compositionally biased region" description="Polar residues" evidence="1">
    <location>
        <begin position="252"/>
        <end position="303"/>
    </location>
</feature>
<evidence type="ECO:0000256" key="1">
    <source>
        <dbReference type="SAM" id="MobiDB-lite"/>
    </source>
</evidence>
<accession>A0A9W8E4D4</accession>
<feature type="compositionally biased region" description="Polar residues" evidence="1">
    <location>
        <begin position="30"/>
        <end position="41"/>
    </location>
</feature>
<evidence type="ECO:0000313" key="2">
    <source>
        <dbReference type="EMBL" id="KAJ1954283.1"/>
    </source>
</evidence>
<feature type="non-terminal residue" evidence="2">
    <location>
        <position position="1"/>
    </location>
</feature>
<dbReference type="EMBL" id="JANBPY010002618">
    <property type="protein sequence ID" value="KAJ1954283.1"/>
    <property type="molecule type" value="Genomic_DNA"/>
</dbReference>
<feature type="compositionally biased region" description="Polar residues" evidence="1">
    <location>
        <begin position="136"/>
        <end position="145"/>
    </location>
</feature>
<name>A0A9W8E4D4_9FUNG</name>
<keyword evidence="3" id="KW-1185">Reference proteome</keyword>
<feature type="region of interest" description="Disordered" evidence="1">
    <location>
        <begin position="1"/>
        <end position="47"/>
    </location>
</feature>
<feature type="compositionally biased region" description="Polar residues" evidence="1">
    <location>
        <begin position="103"/>
        <end position="124"/>
    </location>
</feature>
<dbReference type="OrthoDB" id="10435167at2759"/>
<feature type="compositionally biased region" description="Low complexity" evidence="1">
    <location>
        <begin position="83"/>
        <end position="94"/>
    </location>
</feature>